<feature type="compositionally biased region" description="Basic residues" evidence="7">
    <location>
        <begin position="176"/>
        <end position="190"/>
    </location>
</feature>
<comment type="function">
    <text evidence="6">Probably acts as a spliceosomal factor that contributes to spliceosome assembly and regulates the isoform switching of proteins such as PARP6.</text>
</comment>
<dbReference type="OMA" id="YGQWIPV"/>
<reference evidence="8" key="3">
    <citation type="submission" date="2025-09" db="UniProtKB">
        <authorList>
            <consortium name="Ensembl"/>
        </authorList>
    </citation>
    <scope>IDENTIFICATION</scope>
</reference>
<dbReference type="AlphaFoldDB" id="A0A3B4CGM7"/>
<reference evidence="8" key="2">
    <citation type="submission" date="2025-08" db="UniProtKB">
        <authorList>
            <consortium name="Ensembl"/>
        </authorList>
    </citation>
    <scope>IDENTIFICATION</scope>
</reference>
<evidence type="ECO:0000256" key="7">
    <source>
        <dbReference type="SAM" id="MobiDB-lite"/>
    </source>
</evidence>
<dbReference type="Ensembl" id="ENSPNAT00000035548.2">
    <property type="protein sequence ID" value="ENSPNAP00000010031.1"/>
    <property type="gene ID" value="ENSPNAG00000006845.2"/>
</dbReference>
<dbReference type="GO" id="GO:0005634">
    <property type="term" value="C:nucleus"/>
    <property type="evidence" value="ECO:0007669"/>
    <property type="project" value="UniProtKB-SubCell"/>
</dbReference>
<feature type="compositionally biased region" description="Basic residues" evidence="7">
    <location>
        <begin position="57"/>
        <end position="67"/>
    </location>
</feature>
<feature type="compositionally biased region" description="Basic residues" evidence="7">
    <location>
        <begin position="123"/>
        <end position="133"/>
    </location>
</feature>
<feature type="region of interest" description="Disordered" evidence="7">
    <location>
        <begin position="176"/>
        <end position="200"/>
    </location>
</feature>
<reference evidence="8 9" key="1">
    <citation type="submission" date="2020-10" db="EMBL/GenBank/DDBJ databases">
        <title>Pygocentrus nattereri (red-bellied piranha) genome, fPygNat1, primary haplotype.</title>
        <authorList>
            <person name="Myers G."/>
            <person name="Meyer A."/>
            <person name="Karagic N."/>
            <person name="Pippel M."/>
            <person name="Winkler S."/>
            <person name="Tracey A."/>
            <person name="Wood J."/>
            <person name="Formenti G."/>
            <person name="Howe K."/>
            <person name="Fedrigo O."/>
            <person name="Jarvis E.D."/>
        </authorList>
    </citation>
    <scope>NUCLEOTIDE SEQUENCE [LARGE SCALE GENOMIC DNA]</scope>
</reference>
<feature type="compositionally biased region" description="Basic residues" evidence="7">
    <location>
        <begin position="145"/>
        <end position="155"/>
    </location>
</feature>
<feature type="compositionally biased region" description="Basic residues" evidence="7">
    <location>
        <begin position="82"/>
        <end position="92"/>
    </location>
</feature>
<name>A0A3B4CGM7_PYGNA</name>
<feature type="compositionally biased region" description="Polar residues" evidence="7">
    <location>
        <begin position="286"/>
        <end position="300"/>
    </location>
</feature>
<feature type="compositionally biased region" description="Basic residues" evidence="7">
    <location>
        <begin position="99"/>
        <end position="111"/>
    </location>
</feature>
<dbReference type="GeneTree" id="ENSGT00940000175194"/>
<dbReference type="PANTHER" id="PTHR47622">
    <property type="entry name" value="ARGININE/SERINE-RICH PROTEIN 1"/>
    <property type="match status" value="1"/>
</dbReference>
<feature type="compositionally biased region" description="Low complexity" evidence="7">
    <location>
        <begin position="25"/>
        <end position="50"/>
    </location>
</feature>
<evidence type="ECO:0000256" key="4">
    <source>
        <dbReference type="ARBA" id="ARBA00022553"/>
    </source>
</evidence>
<evidence type="ECO:0000256" key="5">
    <source>
        <dbReference type="ARBA" id="ARBA00023242"/>
    </source>
</evidence>
<keyword evidence="4" id="KW-0597">Phosphoprotein</keyword>
<organism evidence="8 9">
    <name type="scientific">Pygocentrus nattereri</name>
    <name type="common">Red-bellied piranha</name>
    <dbReference type="NCBI Taxonomy" id="42514"/>
    <lineage>
        <taxon>Eukaryota</taxon>
        <taxon>Metazoa</taxon>
        <taxon>Chordata</taxon>
        <taxon>Craniata</taxon>
        <taxon>Vertebrata</taxon>
        <taxon>Euteleostomi</taxon>
        <taxon>Actinopterygii</taxon>
        <taxon>Neopterygii</taxon>
        <taxon>Teleostei</taxon>
        <taxon>Ostariophysi</taxon>
        <taxon>Characiformes</taxon>
        <taxon>Characoidei</taxon>
        <taxon>Pygocentrus</taxon>
    </lineage>
</organism>
<dbReference type="STRING" id="42514.ENSPNAP00000010031"/>
<feature type="region of interest" description="Disordered" evidence="7">
    <location>
        <begin position="235"/>
        <end position="335"/>
    </location>
</feature>
<feature type="compositionally biased region" description="Low complexity" evidence="7">
    <location>
        <begin position="113"/>
        <end position="122"/>
    </location>
</feature>
<proteinExistence type="inferred from homology"/>
<evidence type="ECO:0000256" key="2">
    <source>
        <dbReference type="ARBA" id="ARBA00009534"/>
    </source>
</evidence>
<evidence type="ECO:0000256" key="3">
    <source>
        <dbReference type="ARBA" id="ARBA00018147"/>
    </source>
</evidence>
<evidence type="ECO:0000256" key="6">
    <source>
        <dbReference type="ARBA" id="ARBA00034666"/>
    </source>
</evidence>
<evidence type="ECO:0000313" key="8">
    <source>
        <dbReference type="Ensembl" id="ENSPNAP00000010031.1"/>
    </source>
</evidence>
<evidence type="ECO:0000313" key="9">
    <source>
        <dbReference type="Proteomes" id="UP001501920"/>
    </source>
</evidence>
<gene>
    <name evidence="8" type="primary">RSRP1</name>
</gene>
<sequence>MKTEESSQAHQARLSEGMRLIFDQETSSSRSTSRSSSPDSSYSSSSGSSYRSDESRRSRRRHRRRSRSSTSDSSSSSDSRSRTRSRSHPRCHRASDRSRCRHRSPPRRYRACSRSFSPSPYRSSRHGRRHRAYSRSSSRSSSRGRYSRCWRRSRSRSSSYRGVTSRFVGRYRCRFSPSPRRRYRDHRSRSRSPEGSAVRLSKREKMDLLNIAKENATKILGVQNLELPSSVMTMEQQTKQQEKKPEPNTEEWVRADPVSLKKPAEVGTAEDDSVPKMSPSRKPITFSINNTVAKPSSSPTFHVAESKVTSRADSVGNRKPYGHWVPIKKSSPNKH</sequence>
<evidence type="ECO:0000256" key="1">
    <source>
        <dbReference type="ARBA" id="ARBA00004123"/>
    </source>
</evidence>
<keyword evidence="9" id="KW-1185">Reference proteome</keyword>
<protein>
    <recommendedName>
        <fullName evidence="3">Arginine/serine-rich protein 1</fullName>
    </recommendedName>
</protein>
<keyword evidence="5" id="KW-0539">Nucleus</keyword>
<dbReference type="Proteomes" id="UP001501920">
    <property type="component" value="Chromosome 5"/>
</dbReference>
<dbReference type="InterPro" id="IPR029656">
    <property type="entry name" value="RSRP1"/>
</dbReference>
<feature type="compositionally biased region" description="Basic and acidic residues" evidence="7">
    <location>
        <begin position="240"/>
        <end position="254"/>
    </location>
</feature>
<comment type="similarity">
    <text evidence="2">Belongs to the RSRP family.</text>
</comment>
<accession>A0A3B4CGM7</accession>
<comment type="subcellular location">
    <subcellularLocation>
        <location evidence="1">Nucleus</location>
    </subcellularLocation>
</comment>
<dbReference type="Pfam" id="PF17069">
    <property type="entry name" value="RSRP"/>
    <property type="match status" value="1"/>
</dbReference>
<feature type="compositionally biased region" description="Low complexity" evidence="7">
    <location>
        <begin position="68"/>
        <end position="78"/>
    </location>
</feature>
<feature type="compositionally biased region" description="Low complexity" evidence="7">
    <location>
        <begin position="134"/>
        <end position="144"/>
    </location>
</feature>
<feature type="region of interest" description="Disordered" evidence="7">
    <location>
        <begin position="1"/>
        <end position="155"/>
    </location>
</feature>
<dbReference type="PANTHER" id="PTHR47622:SF1">
    <property type="entry name" value="ARGININE_SERINE-RICH PROTEIN 1"/>
    <property type="match status" value="1"/>
</dbReference>